<accession>A0A1I7SKX9</accession>
<proteinExistence type="predicted"/>
<protein>
    <submittedName>
        <fullName evidence="3">MARVEL domain-containing protein</fullName>
    </submittedName>
</protein>
<evidence type="ECO:0000313" key="3">
    <source>
        <dbReference type="WBParaSite" id="BXY_1371100.1"/>
    </source>
</evidence>
<keyword evidence="1" id="KW-0812">Transmembrane</keyword>
<dbReference type="AlphaFoldDB" id="A0A1I7SKX9"/>
<keyword evidence="1" id="KW-1133">Transmembrane helix</keyword>
<reference evidence="3" key="1">
    <citation type="submission" date="2016-11" db="UniProtKB">
        <authorList>
            <consortium name="WormBaseParasite"/>
        </authorList>
    </citation>
    <scope>IDENTIFICATION</scope>
</reference>
<feature type="transmembrane region" description="Helical" evidence="1">
    <location>
        <begin position="69"/>
        <end position="87"/>
    </location>
</feature>
<organism evidence="2 3">
    <name type="scientific">Bursaphelenchus xylophilus</name>
    <name type="common">Pinewood nematode worm</name>
    <name type="synonym">Aphelenchoides xylophilus</name>
    <dbReference type="NCBI Taxonomy" id="6326"/>
    <lineage>
        <taxon>Eukaryota</taxon>
        <taxon>Metazoa</taxon>
        <taxon>Ecdysozoa</taxon>
        <taxon>Nematoda</taxon>
        <taxon>Chromadorea</taxon>
        <taxon>Rhabditida</taxon>
        <taxon>Tylenchina</taxon>
        <taxon>Tylenchomorpha</taxon>
        <taxon>Aphelenchoidea</taxon>
        <taxon>Aphelenchoididae</taxon>
        <taxon>Bursaphelenchus</taxon>
    </lineage>
</organism>
<feature type="transmembrane region" description="Helical" evidence="1">
    <location>
        <begin position="107"/>
        <end position="123"/>
    </location>
</feature>
<feature type="transmembrane region" description="Helical" evidence="1">
    <location>
        <begin position="135"/>
        <end position="155"/>
    </location>
</feature>
<name>A0A1I7SKX9_BURXY</name>
<dbReference type="Proteomes" id="UP000095284">
    <property type="component" value="Unplaced"/>
</dbReference>
<evidence type="ECO:0000256" key="1">
    <source>
        <dbReference type="SAM" id="Phobius"/>
    </source>
</evidence>
<evidence type="ECO:0000313" key="2">
    <source>
        <dbReference type="Proteomes" id="UP000095284"/>
    </source>
</evidence>
<feature type="transmembrane region" description="Helical" evidence="1">
    <location>
        <begin position="9"/>
        <end position="29"/>
    </location>
</feature>
<keyword evidence="1" id="KW-0472">Membrane</keyword>
<dbReference type="WBParaSite" id="BXY_1371100.1">
    <property type="protein sequence ID" value="BXY_1371100.1"/>
    <property type="gene ID" value="BXY_1371100"/>
</dbReference>
<sequence>MTRSKYNSYIFLAKFISLAYLLTITAKIFKLIFGEHVLGVVECRWKSFNWMGYSYGMVRYEHDRTGWDYFYTIFLLFYVAYSFTDLVKHGLDVIYHNDYSDGATVRWAIDSCTAILGVIVIVVELPGCTMYSDRWVLWWLGAVVYSALDMLHCYLSTKEGTGSLQRIWKDNVVYRRLTNNESDEEERFIA</sequence>